<dbReference type="InterPro" id="IPR004244">
    <property type="entry name" value="Transposase_22"/>
</dbReference>
<proteinExistence type="predicted"/>
<comment type="caution">
    <text evidence="1">The sequence shown here is derived from an EMBL/GenBank/DDBJ whole genome shotgun (WGS) entry which is preliminary data.</text>
</comment>
<dbReference type="EMBL" id="JAYMGO010000019">
    <property type="protein sequence ID" value="KAL1255209.1"/>
    <property type="molecule type" value="Genomic_DNA"/>
</dbReference>
<dbReference type="Gene3D" id="3.30.70.1820">
    <property type="entry name" value="L1 transposable element, RRM domain"/>
    <property type="match status" value="1"/>
</dbReference>
<protein>
    <submittedName>
        <fullName evidence="1">Uncharacterized protein</fullName>
    </submittedName>
</protein>
<name>A0ABR3LU60_9TELE</name>
<sequence>MGDQITLQTLWEAIQQIKTDMLTHFDAKSDSIHSSLSSISISLSTLGDQVNLLEQRVSANEDNVQVCVTRVQTLDKENSYLIDKVDELENRSRRNNLRFVGVKESSEGNDIAGFMSRLIPLILGQDNFSTPPIIEWAYRSPTERQSGRASSRPVMVKLLNFQDKLKILRIAREKKLEYNGTRIYIYPDFSADLMKRRRSFDPVKRKVLLLRPLTSALSERKSSGEVRSGELRLCTWQIRTGSIADRNGYLNTRRCHSDTLRKQNLFNLTEWVMQRYQKPHNGCLLLQGALNDTEEDDVFQRAESYHAIDWPVKRSLCNESRCSVLHYDNCVVYHICRISPGIGNE</sequence>
<evidence type="ECO:0000313" key="1">
    <source>
        <dbReference type="EMBL" id="KAL1255209.1"/>
    </source>
</evidence>
<reference evidence="1 2" key="1">
    <citation type="submission" date="2023-09" db="EMBL/GenBank/DDBJ databases">
        <authorList>
            <person name="Wang M."/>
        </authorList>
    </citation>
    <scope>NUCLEOTIDE SEQUENCE [LARGE SCALE GENOMIC DNA]</scope>
    <source>
        <strain evidence="1">GT-2023</strain>
        <tissue evidence="1">Liver</tissue>
    </source>
</reference>
<evidence type="ECO:0000313" key="2">
    <source>
        <dbReference type="Proteomes" id="UP001558613"/>
    </source>
</evidence>
<dbReference type="Proteomes" id="UP001558613">
    <property type="component" value="Unassembled WGS sequence"/>
</dbReference>
<keyword evidence="2" id="KW-1185">Reference proteome</keyword>
<gene>
    <name evidence="1" type="ORF">QQF64_013270</name>
</gene>
<dbReference type="PANTHER" id="PTHR11505">
    <property type="entry name" value="L1 TRANSPOSABLE ELEMENT-RELATED"/>
    <property type="match status" value="1"/>
</dbReference>
<organism evidence="1 2">
    <name type="scientific">Cirrhinus molitorella</name>
    <name type="common">mud carp</name>
    <dbReference type="NCBI Taxonomy" id="172907"/>
    <lineage>
        <taxon>Eukaryota</taxon>
        <taxon>Metazoa</taxon>
        <taxon>Chordata</taxon>
        <taxon>Craniata</taxon>
        <taxon>Vertebrata</taxon>
        <taxon>Euteleostomi</taxon>
        <taxon>Actinopterygii</taxon>
        <taxon>Neopterygii</taxon>
        <taxon>Teleostei</taxon>
        <taxon>Ostariophysi</taxon>
        <taxon>Cypriniformes</taxon>
        <taxon>Cyprinidae</taxon>
        <taxon>Labeoninae</taxon>
        <taxon>Labeonini</taxon>
        <taxon>Cirrhinus</taxon>
    </lineage>
</organism>
<accession>A0ABR3LU60</accession>